<dbReference type="EMBL" id="HBNS01014425">
    <property type="protein sequence ID" value="CAE4600925.1"/>
    <property type="molecule type" value="Transcribed_RNA"/>
</dbReference>
<evidence type="ECO:0000256" key="1">
    <source>
        <dbReference type="SAM" id="MobiDB-lite"/>
    </source>
</evidence>
<accession>A0A7S4R4A2</accession>
<sequence>MTTTNEEGVVEKVGQEDKDVDMHMKGGEGEGYTPLDDMEYFNGAVSTGAAGGDGSTFFFACAPSSDDHPDDYDDSDAEGDGGGGVFYADMSAFQSQQCSDDKEEEDAKGEEDFDYRAVADQALRALEEEYTSTFVTEPKGAAVDKKKNQSYDEPSSKDDVSMTRCTESSIAKTNHIESLPSEKIQSNAAAATTTDFPTNFEAFSPEQEGTTFTKNENYNVDTNAVKKAIDAIQVQASDKFKTKFENWSPPPSLTYEAILLKKSKKHTHAIIPSTPLTAFYKNTPKAIQATSNLSRSATMAEAFHRLISQKKICIQEETDSSSSLLFHVVGVDEVECKSESMIKIFFGPFVRWIFACKICAHVTNIKIILSGPNVPMAATKYPPIDLLPPSNTTAAGSAATFSYKKVANAICVHGSYHDYLNSVKEKPDMAIAFNAGIWGYDSWLPTLVYLSQRSVGYTVPFVITSYTVEEGEDDGEVVEELLTKDGNVGECCWECERNTFGSNKERETKSNTKGTVYRENGAWQCWLFGGADAK</sequence>
<feature type="compositionally biased region" description="Acidic residues" evidence="1">
    <location>
        <begin position="68"/>
        <end position="79"/>
    </location>
</feature>
<dbReference type="PANTHER" id="PTHR28069">
    <property type="entry name" value="GH20023P"/>
    <property type="match status" value="1"/>
</dbReference>
<dbReference type="Pfam" id="PF20179">
    <property type="entry name" value="MSS51_C"/>
    <property type="match status" value="1"/>
</dbReference>
<feature type="region of interest" description="Disordered" evidence="1">
    <location>
        <begin position="1"/>
        <end position="32"/>
    </location>
</feature>
<dbReference type="PANTHER" id="PTHR28069:SF2">
    <property type="entry name" value="GH20023P"/>
    <property type="match status" value="1"/>
</dbReference>
<feature type="domain" description="Mitochondrial splicing suppressor 51-like C-terminal" evidence="2">
    <location>
        <begin position="315"/>
        <end position="506"/>
    </location>
</feature>
<feature type="region of interest" description="Disordered" evidence="1">
    <location>
        <begin position="61"/>
        <end position="87"/>
    </location>
</feature>
<feature type="region of interest" description="Disordered" evidence="1">
    <location>
        <begin position="92"/>
        <end position="111"/>
    </location>
</feature>
<protein>
    <recommendedName>
        <fullName evidence="2">Mitochondrial splicing suppressor 51-like C-terminal domain-containing protein</fullName>
    </recommendedName>
</protein>
<reference evidence="3" key="1">
    <citation type="submission" date="2021-01" db="EMBL/GenBank/DDBJ databases">
        <authorList>
            <person name="Corre E."/>
            <person name="Pelletier E."/>
            <person name="Niang G."/>
            <person name="Scheremetjew M."/>
            <person name="Finn R."/>
            <person name="Kale V."/>
            <person name="Holt S."/>
            <person name="Cochrane G."/>
            <person name="Meng A."/>
            <person name="Brown T."/>
            <person name="Cohen L."/>
        </authorList>
    </citation>
    <scope>NUCLEOTIDE SEQUENCE</scope>
    <source>
        <strain evidence="3">GSO104</strain>
    </source>
</reference>
<dbReference type="AlphaFoldDB" id="A0A7S4R4A2"/>
<evidence type="ECO:0000313" key="3">
    <source>
        <dbReference type="EMBL" id="CAE4600925.1"/>
    </source>
</evidence>
<gene>
    <name evidence="3" type="ORF">DBRI00130_LOCUS11617</name>
</gene>
<proteinExistence type="predicted"/>
<feature type="compositionally biased region" description="Basic and acidic residues" evidence="1">
    <location>
        <begin position="142"/>
        <end position="161"/>
    </location>
</feature>
<feature type="compositionally biased region" description="Acidic residues" evidence="1">
    <location>
        <begin position="101"/>
        <end position="111"/>
    </location>
</feature>
<organism evidence="3">
    <name type="scientific">Ditylum brightwellii</name>
    <dbReference type="NCBI Taxonomy" id="49249"/>
    <lineage>
        <taxon>Eukaryota</taxon>
        <taxon>Sar</taxon>
        <taxon>Stramenopiles</taxon>
        <taxon>Ochrophyta</taxon>
        <taxon>Bacillariophyta</taxon>
        <taxon>Mediophyceae</taxon>
        <taxon>Lithodesmiophycidae</taxon>
        <taxon>Lithodesmiales</taxon>
        <taxon>Lithodesmiaceae</taxon>
        <taxon>Ditylum</taxon>
    </lineage>
</organism>
<evidence type="ECO:0000259" key="2">
    <source>
        <dbReference type="Pfam" id="PF20179"/>
    </source>
</evidence>
<feature type="compositionally biased region" description="Basic and acidic residues" evidence="1">
    <location>
        <begin position="9"/>
        <end position="28"/>
    </location>
</feature>
<name>A0A7S4R4A2_9STRA</name>
<dbReference type="InterPro" id="IPR046824">
    <property type="entry name" value="Mss51-like_C"/>
</dbReference>
<feature type="region of interest" description="Disordered" evidence="1">
    <location>
        <begin position="141"/>
        <end position="164"/>
    </location>
</feature>